<dbReference type="PROSITE" id="PS51257">
    <property type="entry name" value="PROKAR_LIPOPROTEIN"/>
    <property type="match status" value="1"/>
</dbReference>
<reference evidence="6" key="1">
    <citation type="submission" date="2021-01" db="EMBL/GenBank/DDBJ databases">
        <title>Fulvivirga kasyanovii gen. nov., sp nov., a novel member of the phylum Bacteroidetes isolated from seawater in a mussel farm.</title>
        <authorList>
            <person name="Zhao L.-H."/>
            <person name="Wang Z.-J."/>
        </authorList>
    </citation>
    <scope>NUCLEOTIDE SEQUENCE</scope>
    <source>
        <strain evidence="6">2943</strain>
    </source>
</reference>
<evidence type="ECO:0000256" key="2">
    <source>
        <dbReference type="SAM" id="Coils"/>
    </source>
</evidence>
<feature type="coiled-coil region" evidence="2">
    <location>
        <begin position="21"/>
        <end position="58"/>
    </location>
</feature>
<dbReference type="GO" id="GO:1990281">
    <property type="term" value="C:efflux pump complex"/>
    <property type="evidence" value="ECO:0007669"/>
    <property type="project" value="TreeGrafter"/>
</dbReference>
<keyword evidence="7" id="KW-1185">Reference proteome</keyword>
<dbReference type="RefSeq" id="WP_202245745.1">
    <property type="nucleotide sequence ID" value="NZ_JAESIY010000010.1"/>
</dbReference>
<dbReference type="PANTHER" id="PTHR30469">
    <property type="entry name" value="MULTIDRUG RESISTANCE PROTEIN MDTA"/>
    <property type="match status" value="1"/>
</dbReference>
<evidence type="ECO:0000256" key="1">
    <source>
        <dbReference type="ARBA" id="ARBA00009477"/>
    </source>
</evidence>
<proteinExistence type="inferred from homology"/>
<feature type="domain" description="CzcB-like alpha-helical hairpin" evidence="3">
    <location>
        <begin position="132"/>
        <end position="187"/>
    </location>
</feature>
<dbReference type="NCBIfam" id="TIGR01730">
    <property type="entry name" value="RND_mfp"/>
    <property type="match status" value="1"/>
</dbReference>
<dbReference type="AlphaFoldDB" id="A0A937F937"/>
<dbReference type="Pfam" id="PF25973">
    <property type="entry name" value="BSH_CzcB"/>
    <property type="match status" value="1"/>
</dbReference>
<keyword evidence="2" id="KW-0175">Coiled coil</keyword>
<dbReference type="Gene3D" id="2.40.420.20">
    <property type="match status" value="1"/>
</dbReference>
<evidence type="ECO:0000313" key="7">
    <source>
        <dbReference type="Proteomes" id="UP000659388"/>
    </source>
</evidence>
<evidence type="ECO:0000259" key="5">
    <source>
        <dbReference type="Pfam" id="PF25989"/>
    </source>
</evidence>
<evidence type="ECO:0000259" key="4">
    <source>
        <dbReference type="Pfam" id="PF25973"/>
    </source>
</evidence>
<dbReference type="InterPro" id="IPR058647">
    <property type="entry name" value="BSH_CzcB-like"/>
</dbReference>
<dbReference type="Gene3D" id="2.40.30.170">
    <property type="match status" value="1"/>
</dbReference>
<dbReference type="GO" id="GO:0015562">
    <property type="term" value="F:efflux transmembrane transporter activity"/>
    <property type="evidence" value="ECO:0007669"/>
    <property type="project" value="TreeGrafter"/>
</dbReference>
<evidence type="ECO:0000259" key="3">
    <source>
        <dbReference type="Pfam" id="PF25893"/>
    </source>
</evidence>
<dbReference type="PANTHER" id="PTHR30469:SF15">
    <property type="entry name" value="HLYD FAMILY OF SECRETION PROTEINS"/>
    <property type="match status" value="1"/>
</dbReference>
<feature type="domain" description="YknX-like C-terminal permuted SH3-like" evidence="5">
    <location>
        <begin position="305"/>
        <end position="376"/>
    </location>
</feature>
<comment type="similarity">
    <text evidence="1">Belongs to the membrane fusion protein (MFP) (TC 8.A.1) family.</text>
</comment>
<comment type="caution">
    <text evidence="6">The sequence shown here is derived from an EMBL/GenBank/DDBJ whole genome shotgun (WGS) entry which is preliminary data.</text>
</comment>
<dbReference type="Pfam" id="PF25989">
    <property type="entry name" value="YknX_C"/>
    <property type="match status" value="1"/>
</dbReference>
<dbReference type="Gene3D" id="1.10.287.470">
    <property type="entry name" value="Helix hairpin bin"/>
    <property type="match status" value="1"/>
</dbReference>
<dbReference type="Proteomes" id="UP000659388">
    <property type="component" value="Unassembled WGS sequence"/>
</dbReference>
<evidence type="ECO:0000313" key="6">
    <source>
        <dbReference type="EMBL" id="MBL3657950.1"/>
    </source>
</evidence>
<feature type="domain" description="CzcB-like barrel-sandwich hybrid" evidence="4">
    <location>
        <begin position="96"/>
        <end position="219"/>
    </location>
</feature>
<sequence length="388" mass="43269">MRNTAFYYLAMITLFFTACSKEGLEAKKEELQSYKDEVRELNSKIKELETEIAALDSTSVNDEGKAVLVNTRVVKTTDFKHKIEARGSVESRRNVMLTSETAGTIESVKVREGQQVRAGQTLIVLDADILRNNIAELKTSLELAKVVYERQSNLWDKKIGTEIQYLEAKNNKEAVERRLATAYSQLDQAVVKAPFAGVIDELPAREGEMAQPGVNLVRVVSPEMMYIDADVSERYISDFKVGDEVELYFPVQEKKVSSKISAVSEVIKSDNRTFSIEVKLPKLDFSVKPNQVVILQLTDYEVDSALVVPTEIILSDGDNNFLYIAENKGDKTVAKKTEVKVGESYDGVTEVKEGLRQNDIIVIEGYRSLSDGVAVKSADKSTKTAQLN</sequence>
<dbReference type="InterPro" id="IPR058637">
    <property type="entry name" value="YknX-like_C"/>
</dbReference>
<dbReference type="Gene3D" id="2.40.50.100">
    <property type="match status" value="1"/>
</dbReference>
<dbReference type="InterPro" id="IPR006143">
    <property type="entry name" value="RND_pump_MFP"/>
</dbReference>
<dbReference type="InterPro" id="IPR058648">
    <property type="entry name" value="HH_CzcB-like"/>
</dbReference>
<dbReference type="Pfam" id="PF25893">
    <property type="entry name" value="HH_CzcB"/>
    <property type="match status" value="1"/>
</dbReference>
<organism evidence="6 7">
    <name type="scientific">Fulvivirga sediminis</name>
    <dbReference type="NCBI Taxonomy" id="2803949"/>
    <lineage>
        <taxon>Bacteria</taxon>
        <taxon>Pseudomonadati</taxon>
        <taxon>Bacteroidota</taxon>
        <taxon>Cytophagia</taxon>
        <taxon>Cytophagales</taxon>
        <taxon>Fulvivirgaceae</taxon>
        <taxon>Fulvivirga</taxon>
    </lineage>
</organism>
<dbReference type="SUPFAM" id="SSF111369">
    <property type="entry name" value="HlyD-like secretion proteins"/>
    <property type="match status" value="1"/>
</dbReference>
<protein>
    <submittedName>
        <fullName evidence="6">Efflux RND transporter periplasmic adaptor subunit</fullName>
    </submittedName>
</protein>
<accession>A0A937F937</accession>
<dbReference type="EMBL" id="JAESIY010000010">
    <property type="protein sequence ID" value="MBL3657950.1"/>
    <property type="molecule type" value="Genomic_DNA"/>
</dbReference>
<gene>
    <name evidence="6" type="ORF">JL102_17500</name>
</gene>
<name>A0A937F937_9BACT</name>